<keyword evidence="2" id="KW-1185">Reference proteome</keyword>
<reference evidence="1 2" key="1">
    <citation type="submission" date="2015-01" db="EMBL/GenBank/DDBJ databases">
        <title>Draft genome sequence of Pedobacter sp. NL19 isolated from sludge of an effluent treatment pond in an abandoned uranium mine.</title>
        <authorList>
            <person name="Santos T."/>
            <person name="Caetano T."/>
            <person name="Covas C."/>
            <person name="Cruz A."/>
            <person name="Mendo S."/>
        </authorList>
    </citation>
    <scope>NUCLEOTIDE SEQUENCE [LARGE SCALE GENOMIC DNA]</scope>
    <source>
        <strain evidence="1 2">NL19</strain>
    </source>
</reference>
<dbReference type="Proteomes" id="UP000032049">
    <property type="component" value="Unassembled WGS sequence"/>
</dbReference>
<protein>
    <submittedName>
        <fullName evidence="1">Uncharacterized protein</fullName>
    </submittedName>
</protein>
<dbReference type="AlphaFoldDB" id="A0A0D0GMW1"/>
<proteinExistence type="predicted"/>
<dbReference type="RefSeq" id="WP_041884228.1">
    <property type="nucleotide sequence ID" value="NZ_JXRA01000083.1"/>
</dbReference>
<organism evidence="1 2">
    <name type="scientific">Pedobacter lusitanus</name>
    <dbReference type="NCBI Taxonomy" id="1503925"/>
    <lineage>
        <taxon>Bacteria</taxon>
        <taxon>Pseudomonadati</taxon>
        <taxon>Bacteroidota</taxon>
        <taxon>Sphingobacteriia</taxon>
        <taxon>Sphingobacteriales</taxon>
        <taxon>Sphingobacteriaceae</taxon>
        <taxon>Pedobacter</taxon>
    </lineage>
</organism>
<accession>A0A0D0GMW1</accession>
<evidence type="ECO:0000313" key="1">
    <source>
        <dbReference type="EMBL" id="KIO75776.1"/>
    </source>
</evidence>
<sequence length="372" mass="41263">MLLTVLFVITVLATNAQVGFRLKPRTSTIEEGITPLITIKDNTTGIKDGMPPLTTIGKDKSKVVYKTLDIVDYNYKTTIKKDKDVVLQKLIQDLYDNSIKKDGKAPFSQTVLQTKSDSVKRLQKEIAGLQTTMDSLYYIYVKDLMTYRSINMGFGSLRSRAFFDLIYGNQGKRFNALGNAGVNFGNNTGSVYSELVNGNLGLFRVSLGTMVSSNSTTDKDEAKKEEAYQRLITYGGNTVLNFEYPLAYLHSKNNQYNLVSRLITKGTADFPAFGTITEKWAGSGSLGIDIYADAATSNNSLRFFCNFNASKLYGTDVFRDNLGINKSNFTFGQVSLGLVFLERFKISFIIATMSSEKSLQNRHVIAGGQVLN</sequence>
<evidence type="ECO:0000313" key="2">
    <source>
        <dbReference type="Proteomes" id="UP000032049"/>
    </source>
</evidence>
<dbReference type="STRING" id="1503925.TH53_18660"/>
<dbReference type="EMBL" id="JXRA01000083">
    <property type="protein sequence ID" value="KIO75776.1"/>
    <property type="molecule type" value="Genomic_DNA"/>
</dbReference>
<name>A0A0D0GMW1_9SPHI</name>
<dbReference type="OrthoDB" id="1423195at2"/>
<comment type="caution">
    <text evidence="1">The sequence shown here is derived from an EMBL/GenBank/DDBJ whole genome shotgun (WGS) entry which is preliminary data.</text>
</comment>
<gene>
    <name evidence="1" type="ORF">TH53_18660</name>
</gene>